<dbReference type="Pfam" id="PF02579">
    <property type="entry name" value="Nitro_FeMo-Co"/>
    <property type="match status" value="1"/>
</dbReference>
<dbReference type="AlphaFoldDB" id="A0A8J6TH48"/>
<feature type="domain" description="Dinitrogenase iron-molybdenum cofactor biosynthesis" evidence="1">
    <location>
        <begin position="10"/>
        <end position="96"/>
    </location>
</feature>
<dbReference type="InterPro" id="IPR051840">
    <property type="entry name" value="NifX/NifY_domain"/>
</dbReference>
<name>A0A8J6TH48_9BACT</name>
<dbReference type="PANTHER" id="PTHR33937:SF1">
    <property type="entry name" value="IRON-MOLIBDENUM COFACTOR PROCESSING PROTEIN"/>
    <property type="match status" value="1"/>
</dbReference>
<evidence type="ECO:0000259" key="1">
    <source>
        <dbReference type="Pfam" id="PF02579"/>
    </source>
</evidence>
<organism evidence="2 3">
    <name type="scientific">Candidatus Desulfobia pelagia</name>
    <dbReference type="NCBI Taxonomy" id="2841692"/>
    <lineage>
        <taxon>Bacteria</taxon>
        <taxon>Pseudomonadati</taxon>
        <taxon>Thermodesulfobacteriota</taxon>
        <taxon>Desulfobulbia</taxon>
        <taxon>Desulfobulbales</taxon>
        <taxon>Desulfobulbaceae</taxon>
        <taxon>Candidatus Desulfobia</taxon>
    </lineage>
</organism>
<reference evidence="2 3" key="1">
    <citation type="submission" date="2020-08" db="EMBL/GenBank/DDBJ databases">
        <title>Bridging the membrane lipid divide: bacteria of the FCB group superphylum have the potential to synthesize archaeal ether lipids.</title>
        <authorList>
            <person name="Villanueva L."/>
            <person name="Von Meijenfeldt F.A.B."/>
            <person name="Westbye A.B."/>
            <person name="Yadav S."/>
            <person name="Hopmans E.C."/>
            <person name="Dutilh B.E."/>
            <person name="Sinninghe Damste J.S."/>
        </authorList>
    </citation>
    <scope>NUCLEOTIDE SEQUENCE [LARGE SCALE GENOMIC DNA]</scope>
    <source>
        <strain evidence="2">NIOZ-UU47</strain>
    </source>
</reference>
<dbReference type="Gene3D" id="3.30.420.130">
    <property type="entry name" value="Dinitrogenase iron-molybdenum cofactor biosynthesis domain"/>
    <property type="match status" value="1"/>
</dbReference>
<gene>
    <name evidence="2" type="ORF">H8E41_13000</name>
</gene>
<dbReference type="PANTHER" id="PTHR33937">
    <property type="entry name" value="IRON-MOLYBDENUM PROTEIN-RELATED-RELATED"/>
    <property type="match status" value="1"/>
</dbReference>
<dbReference type="EMBL" id="JACNJZ010000188">
    <property type="protein sequence ID" value="MBC8318815.1"/>
    <property type="molecule type" value="Genomic_DNA"/>
</dbReference>
<evidence type="ECO:0000313" key="2">
    <source>
        <dbReference type="EMBL" id="MBC8318815.1"/>
    </source>
</evidence>
<proteinExistence type="predicted"/>
<evidence type="ECO:0000313" key="3">
    <source>
        <dbReference type="Proteomes" id="UP000614424"/>
    </source>
</evidence>
<protein>
    <submittedName>
        <fullName evidence="2">Nitrogen fixation protein</fullName>
    </submittedName>
</protein>
<accession>A0A8J6TH48</accession>
<dbReference type="SUPFAM" id="SSF53146">
    <property type="entry name" value="Nitrogenase accessory factor-like"/>
    <property type="match status" value="1"/>
</dbReference>
<dbReference type="Proteomes" id="UP000614424">
    <property type="component" value="Unassembled WGS sequence"/>
</dbReference>
<sequence length="106" mass="11701">MKIAIVSTDGINVDEHFGKAKRFLIYELGKDGVSKLGEIKSPSLSIGDKSHAFDKNRFDSIVEVLKGCSQMYSTKIGEKPRQELEKRGIMPVIYEGAIDAITPTNV</sequence>
<dbReference type="InterPro" id="IPR036105">
    <property type="entry name" value="DiNase_FeMo-co_biosyn_sf"/>
</dbReference>
<comment type="caution">
    <text evidence="2">The sequence shown here is derived from an EMBL/GenBank/DDBJ whole genome shotgun (WGS) entry which is preliminary data.</text>
</comment>
<dbReference type="InterPro" id="IPR003731">
    <property type="entry name" value="Di-Nase_FeMo-co_biosynth"/>
</dbReference>